<evidence type="ECO:0000313" key="2">
    <source>
        <dbReference type="EMBL" id="CAH1449554.1"/>
    </source>
</evidence>
<sequence length="103" mass="11794">MAPEVIRSEPYDEKCDVFSFGIILNELLTGNYPYIETDYGPSKIALQVGEGKIRPALPEHEDNIEDLIQLIQLSWDEDPEYRPSFGTITRGLTMIYDRFINAP</sequence>
<dbReference type="InterPro" id="IPR050167">
    <property type="entry name" value="Ser_Thr_protein_kinase"/>
</dbReference>
<dbReference type="PROSITE" id="PS50011">
    <property type="entry name" value="PROTEIN_KINASE_DOM"/>
    <property type="match status" value="1"/>
</dbReference>
<dbReference type="GO" id="GO:0005737">
    <property type="term" value="C:cytoplasm"/>
    <property type="evidence" value="ECO:0007669"/>
    <property type="project" value="TreeGrafter"/>
</dbReference>
<gene>
    <name evidence="2" type="ORF">LVIROSA_LOCUS35030</name>
</gene>
<dbReference type="PANTHER" id="PTHR23257">
    <property type="entry name" value="SERINE-THREONINE PROTEIN KINASE"/>
    <property type="match status" value="1"/>
</dbReference>
<proteinExistence type="predicted"/>
<accession>A0AAU9PHU1</accession>
<organism evidence="2 3">
    <name type="scientific">Lactuca virosa</name>
    <dbReference type="NCBI Taxonomy" id="75947"/>
    <lineage>
        <taxon>Eukaryota</taxon>
        <taxon>Viridiplantae</taxon>
        <taxon>Streptophyta</taxon>
        <taxon>Embryophyta</taxon>
        <taxon>Tracheophyta</taxon>
        <taxon>Spermatophyta</taxon>
        <taxon>Magnoliopsida</taxon>
        <taxon>eudicotyledons</taxon>
        <taxon>Gunneridae</taxon>
        <taxon>Pentapetalae</taxon>
        <taxon>asterids</taxon>
        <taxon>campanulids</taxon>
        <taxon>Asterales</taxon>
        <taxon>Asteraceae</taxon>
        <taxon>Cichorioideae</taxon>
        <taxon>Cichorieae</taxon>
        <taxon>Lactucinae</taxon>
        <taxon>Lactuca</taxon>
    </lineage>
</organism>
<dbReference type="GO" id="GO:0005524">
    <property type="term" value="F:ATP binding"/>
    <property type="evidence" value="ECO:0007669"/>
    <property type="project" value="InterPro"/>
</dbReference>
<name>A0AAU9PHU1_9ASTR</name>
<protein>
    <recommendedName>
        <fullName evidence="1">Protein kinase domain-containing protein</fullName>
    </recommendedName>
</protein>
<reference evidence="2 3" key="1">
    <citation type="submission" date="2022-01" db="EMBL/GenBank/DDBJ databases">
        <authorList>
            <person name="Xiong W."/>
            <person name="Schranz E."/>
        </authorList>
    </citation>
    <scope>NUCLEOTIDE SEQUENCE [LARGE SCALE GENOMIC DNA]</scope>
</reference>
<dbReference type="Pfam" id="PF07714">
    <property type="entry name" value="PK_Tyr_Ser-Thr"/>
    <property type="match status" value="1"/>
</dbReference>
<evidence type="ECO:0000259" key="1">
    <source>
        <dbReference type="PROSITE" id="PS50011"/>
    </source>
</evidence>
<dbReference type="GO" id="GO:0004672">
    <property type="term" value="F:protein kinase activity"/>
    <property type="evidence" value="ECO:0007669"/>
    <property type="project" value="InterPro"/>
</dbReference>
<dbReference type="Gene3D" id="1.10.510.10">
    <property type="entry name" value="Transferase(Phosphotransferase) domain 1"/>
    <property type="match status" value="1"/>
</dbReference>
<comment type="caution">
    <text evidence="2">The sequence shown here is derived from an EMBL/GenBank/DDBJ whole genome shotgun (WGS) entry which is preliminary data.</text>
</comment>
<dbReference type="SUPFAM" id="SSF56112">
    <property type="entry name" value="Protein kinase-like (PK-like)"/>
    <property type="match status" value="1"/>
</dbReference>
<dbReference type="PANTHER" id="PTHR23257:SF958">
    <property type="entry name" value="SERINE_THREONINE-PROTEIN KINASE WNK4"/>
    <property type="match status" value="1"/>
</dbReference>
<evidence type="ECO:0000313" key="3">
    <source>
        <dbReference type="Proteomes" id="UP001157418"/>
    </source>
</evidence>
<dbReference type="EMBL" id="CAKMRJ010005634">
    <property type="protein sequence ID" value="CAH1449554.1"/>
    <property type="molecule type" value="Genomic_DNA"/>
</dbReference>
<dbReference type="InterPro" id="IPR001245">
    <property type="entry name" value="Ser-Thr/Tyr_kinase_cat_dom"/>
</dbReference>
<keyword evidence="3" id="KW-1185">Reference proteome</keyword>
<dbReference type="InterPro" id="IPR000719">
    <property type="entry name" value="Prot_kinase_dom"/>
</dbReference>
<dbReference type="Proteomes" id="UP001157418">
    <property type="component" value="Unassembled WGS sequence"/>
</dbReference>
<dbReference type="AlphaFoldDB" id="A0AAU9PHU1"/>
<dbReference type="GO" id="GO:0007165">
    <property type="term" value="P:signal transduction"/>
    <property type="evidence" value="ECO:0007669"/>
    <property type="project" value="TreeGrafter"/>
</dbReference>
<feature type="domain" description="Protein kinase" evidence="1">
    <location>
        <begin position="1"/>
        <end position="100"/>
    </location>
</feature>
<dbReference type="InterPro" id="IPR011009">
    <property type="entry name" value="Kinase-like_dom_sf"/>
</dbReference>